<feature type="region of interest" description="Disordered" evidence="9">
    <location>
        <begin position="1"/>
        <end position="44"/>
    </location>
</feature>
<keyword evidence="8" id="KW-0234">DNA repair</keyword>
<protein>
    <recommendedName>
        <fullName evidence="10">Endonuclease/exonuclease/phosphatase domain-containing protein</fullName>
    </recommendedName>
</protein>
<feature type="binding site" evidence="6">
    <location>
        <position position="58"/>
    </location>
    <ligand>
        <name>Mg(2+)</name>
        <dbReference type="ChEBI" id="CHEBI:18420"/>
        <label>1</label>
    </ligand>
</feature>
<dbReference type="GO" id="GO:0046872">
    <property type="term" value="F:metal ion binding"/>
    <property type="evidence" value="ECO:0007669"/>
    <property type="project" value="UniProtKB-KW"/>
</dbReference>
<dbReference type="Pfam" id="PF03372">
    <property type="entry name" value="Exo_endo_phos"/>
    <property type="match status" value="1"/>
</dbReference>
<dbReference type="PROSITE" id="PS00726">
    <property type="entry name" value="AP_NUCLEASE_F1_1"/>
    <property type="match status" value="1"/>
</dbReference>
<evidence type="ECO:0000256" key="7">
    <source>
        <dbReference type="PIRSR" id="PIRSR604808-3"/>
    </source>
</evidence>
<accession>A0AAV9IPR5</accession>
<keyword evidence="6" id="KW-0464">Manganese</keyword>
<name>A0AAV9IPR5_CYACA</name>
<evidence type="ECO:0000313" key="12">
    <source>
        <dbReference type="Proteomes" id="UP001301350"/>
    </source>
</evidence>
<evidence type="ECO:0000259" key="10">
    <source>
        <dbReference type="Pfam" id="PF03372"/>
    </source>
</evidence>
<evidence type="ECO:0000256" key="6">
    <source>
        <dbReference type="PIRSR" id="PIRSR604808-2"/>
    </source>
</evidence>
<dbReference type="Proteomes" id="UP001301350">
    <property type="component" value="Unassembled WGS sequence"/>
</dbReference>
<comment type="similarity">
    <text evidence="1 8">Belongs to the DNA repair enzymes AP/ExoA family.</text>
</comment>
<dbReference type="InterPro" id="IPR036691">
    <property type="entry name" value="Endo/exonu/phosph_ase_sf"/>
</dbReference>
<dbReference type="AlphaFoldDB" id="A0AAV9IPR5"/>
<dbReference type="SUPFAM" id="SSF56219">
    <property type="entry name" value="DNase I-like"/>
    <property type="match status" value="1"/>
</dbReference>
<feature type="site" description="Transition state stabilizer" evidence="7">
    <location>
        <position position="217"/>
    </location>
</feature>
<feature type="binding site" evidence="6">
    <location>
        <position position="332"/>
    </location>
    <ligand>
        <name>Mg(2+)</name>
        <dbReference type="ChEBI" id="CHEBI:18420"/>
        <label>1</label>
    </ligand>
</feature>
<comment type="caution">
    <text evidence="11">The sequence shown here is derived from an EMBL/GenBank/DDBJ whole genome shotgun (WGS) entry which is preliminary data.</text>
</comment>
<organism evidence="11 12">
    <name type="scientific">Cyanidium caldarium</name>
    <name type="common">Red alga</name>
    <dbReference type="NCBI Taxonomy" id="2771"/>
    <lineage>
        <taxon>Eukaryota</taxon>
        <taxon>Rhodophyta</taxon>
        <taxon>Bangiophyceae</taxon>
        <taxon>Cyanidiales</taxon>
        <taxon>Cyanidiaceae</taxon>
        <taxon>Cyanidium</taxon>
    </lineage>
</organism>
<feature type="site" description="Important for catalytic activity" evidence="7">
    <location>
        <position position="288"/>
    </location>
</feature>
<feature type="site" description="Interaction with DNA substrate" evidence="7">
    <location>
        <position position="332"/>
    </location>
</feature>
<dbReference type="GO" id="GO:0003677">
    <property type="term" value="F:DNA binding"/>
    <property type="evidence" value="ECO:0007669"/>
    <property type="project" value="InterPro"/>
</dbReference>
<dbReference type="PANTHER" id="PTHR22748:SF6">
    <property type="entry name" value="DNA-(APURINIC OR APYRIMIDINIC SITE) ENDONUCLEASE"/>
    <property type="match status" value="1"/>
</dbReference>
<evidence type="ECO:0000256" key="9">
    <source>
        <dbReference type="SAM" id="MobiDB-lite"/>
    </source>
</evidence>
<dbReference type="CDD" id="cd09087">
    <property type="entry name" value="Ape1-like_AP-endo"/>
    <property type="match status" value="1"/>
</dbReference>
<dbReference type="GO" id="GO:0008311">
    <property type="term" value="F:double-stranded DNA 3'-5' DNA exonuclease activity"/>
    <property type="evidence" value="ECO:0007669"/>
    <property type="project" value="TreeGrafter"/>
</dbReference>
<dbReference type="Gene3D" id="3.60.10.10">
    <property type="entry name" value="Endonuclease/exonuclease/phosphatase"/>
    <property type="match status" value="1"/>
</dbReference>
<dbReference type="PROSITE" id="PS51435">
    <property type="entry name" value="AP_NUCLEASE_F1_4"/>
    <property type="match status" value="1"/>
</dbReference>
<dbReference type="EMBL" id="JANCYW010000001">
    <property type="protein sequence ID" value="KAK4534257.1"/>
    <property type="molecule type" value="Genomic_DNA"/>
</dbReference>
<keyword evidence="2 6" id="KW-0479">Metal-binding</keyword>
<dbReference type="InterPro" id="IPR020847">
    <property type="entry name" value="AP_endonuclease_F1_BS"/>
</dbReference>
<dbReference type="GO" id="GO:0003906">
    <property type="term" value="F:DNA-(apurinic or apyrimidinic site) endonuclease activity"/>
    <property type="evidence" value="ECO:0007669"/>
    <property type="project" value="TreeGrafter"/>
</dbReference>
<dbReference type="InterPro" id="IPR005135">
    <property type="entry name" value="Endo/exonuclease/phosphatase"/>
</dbReference>
<keyword evidence="3" id="KW-0378">Hydrolase</keyword>
<keyword evidence="12" id="KW-1185">Reference proteome</keyword>
<reference evidence="11 12" key="1">
    <citation type="submission" date="2022-07" db="EMBL/GenBank/DDBJ databases">
        <title>Genome-wide signatures of adaptation to extreme environments.</title>
        <authorList>
            <person name="Cho C.H."/>
            <person name="Yoon H.S."/>
        </authorList>
    </citation>
    <scope>NUCLEOTIDE SEQUENCE [LARGE SCALE GENOMIC DNA]</scope>
    <source>
        <strain evidence="11 12">DBV 063 E5</strain>
    </source>
</reference>
<evidence type="ECO:0000313" key="11">
    <source>
        <dbReference type="EMBL" id="KAK4534257.1"/>
    </source>
</evidence>
<feature type="active site" description="Proton acceptor" evidence="5">
    <location>
        <position position="332"/>
    </location>
</feature>
<dbReference type="GO" id="GO:0006284">
    <property type="term" value="P:base-excision repair"/>
    <property type="evidence" value="ECO:0007669"/>
    <property type="project" value="TreeGrafter"/>
</dbReference>
<dbReference type="NCBIfam" id="TIGR00195">
    <property type="entry name" value="exoDNase_III"/>
    <property type="match status" value="1"/>
</dbReference>
<feature type="binding site" evidence="6">
    <location>
        <position position="89"/>
    </location>
    <ligand>
        <name>Mg(2+)</name>
        <dbReference type="ChEBI" id="CHEBI:18420"/>
        <label>1</label>
    </ligand>
</feature>
<feature type="binding site" evidence="6">
    <location>
        <position position="215"/>
    </location>
    <ligand>
        <name>Mg(2+)</name>
        <dbReference type="ChEBI" id="CHEBI:18420"/>
        <label>1</label>
    </ligand>
</feature>
<evidence type="ECO:0000256" key="2">
    <source>
        <dbReference type="ARBA" id="ARBA00022723"/>
    </source>
</evidence>
<evidence type="ECO:0000256" key="4">
    <source>
        <dbReference type="ARBA" id="ARBA00022842"/>
    </source>
</evidence>
<comment type="cofactor">
    <cofactor evidence="6 8">
        <name>Mg(2+)</name>
        <dbReference type="ChEBI" id="CHEBI:18420"/>
    </cofactor>
    <cofactor evidence="6 8">
        <name>Mn(2+)</name>
        <dbReference type="ChEBI" id="CHEBI:29035"/>
    </cofactor>
    <text evidence="6 8">Probably binds two magnesium or manganese ions per subunit.</text>
</comment>
<evidence type="ECO:0000256" key="1">
    <source>
        <dbReference type="ARBA" id="ARBA00007092"/>
    </source>
</evidence>
<dbReference type="PANTHER" id="PTHR22748">
    <property type="entry name" value="AP ENDONUCLEASE"/>
    <property type="match status" value="1"/>
</dbReference>
<proteinExistence type="inferred from homology"/>
<keyword evidence="8" id="KW-0227">DNA damage</keyword>
<dbReference type="GO" id="GO:0008081">
    <property type="term" value="F:phosphoric diester hydrolase activity"/>
    <property type="evidence" value="ECO:0007669"/>
    <property type="project" value="TreeGrafter"/>
</dbReference>
<feature type="binding site" evidence="6">
    <location>
        <position position="217"/>
    </location>
    <ligand>
        <name>Mg(2+)</name>
        <dbReference type="ChEBI" id="CHEBI:18420"/>
        <label>1</label>
    </ligand>
</feature>
<evidence type="ECO:0000256" key="5">
    <source>
        <dbReference type="PIRSR" id="PIRSR604808-1"/>
    </source>
</evidence>
<feature type="binding site" evidence="6">
    <location>
        <position position="331"/>
    </location>
    <ligand>
        <name>Mg(2+)</name>
        <dbReference type="ChEBI" id="CHEBI:18420"/>
        <label>1</label>
    </ligand>
</feature>
<dbReference type="GO" id="GO:0005634">
    <property type="term" value="C:nucleus"/>
    <property type="evidence" value="ECO:0007669"/>
    <property type="project" value="TreeGrafter"/>
</dbReference>
<sequence length="342" mass="38972">MPRKKRKLEGEASASVRADVEPESAPTPPPESLIPQSVSGRPLQRGTDASIAKLVSYNVTSLRAALRREDDFLSAYLEREQPDLIAMQEIKTSTEHHEAVQQARWCADYPQPILHSCTARKGYAGTAVWLRRDSRLGKPLRVQRGFDAEVGVVDDEGRVITLEFAACTVCAMYVPNSGVGLKRLDYRVNVWDRAVRRQLQLLQQRRPVPVIWCGDLNCAHQEIDIWNPEGNRRSAGFTDEERASFSETLAHCHLVDTFRYLHPDVRAYSYVGHRHPQNYLQNRGWRLDYFCCSASAAPRVTDSFIRHDLEILAALRGERTEDRSQVHRLSDHCPVVMQFLIK</sequence>
<keyword evidence="4 6" id="KW-0460">Magnesium</keyword>
<feature type="active site" description="Proton donor/acceptor" evidence="5">
    <location>
        <position position="215"/>
    </location>
</feature>
<evidence type="ECO:0000256" key="8">
    <source>
        <dbReference type="RuleBase" id="RU362131"/>
    </source>
</evidence>
<dbReference type="InterPro" id="IPR004808">
    <property type="entry name" value="AP_endonuc_1"/>
</dbReference>
<feature type="domain" description="Endonuclease/exonuclease/phosphatase" evidence="10">
    <location>
        <begin position="57"/>
        <end position="332"/>
    </location>
</feature>
<evidence type="ECO:0000256" key="3">
    <source>
        <dbReference type="ARBA" id="ARBA00022801"/>
    </source>
</evidence>
<gene>
    <name evidence="11" type="ORF">CDCA_CDCA01G0282</name>
</gene>
<dbReference type="NCBIfam" id="TIGR00633">
    <property type="entry name" value="xth"/>
    <property type="match status" value="1"/>
</dbReference>
<feature type="active site" evidence="5">
    <location>
        <position position="173"/>
    </location>
</feature>